<name>A0A5J4ZI37_9ASTE</name>
<dbReference type="Proteomes" id="UP000325577">
    <property type="component" value="Linkage Group LG7"/>
</dbReference>
<gene>
    <name evidence="2" type="ORF">F0562_015837</name>
</gene>
<dbReference type="EMBL" id="CM018050">
    <property type="protein sequence ID" value="KAA8518280.1"/>
    <property type="molecule type" value="Genomic_DNA"/>
</dbReference>
<proteinExistence type="predicted"/>
<keyword evidence="3" id="KW-1185">Reference proteome</keyword>
<sequence>MEYKHFSHQHNLNIYQVQQGQQLRCSGCESLCHESVFACWQCNFFLHDYCANANRYVKHPSHSLHPLILIPYPTYSSGSFLCNACGASGSAFSYCCAPYKEASPCICKICSKLLDSKHWAYCCAKCDINVHTFCATREVKPGLYQMDDASDSADTEAPPGTHDQTACEANEAQPELALSEDAVVELYKLQLQMQMAEQLGQMMASFNVSSLA</sequence>
<accession>A0A5J4ZI37</accession>
<reference evidence="2 3" key="1">
    <citation type="submission" date="2019-09" db="EMBL/GenBank/DDBJ databases">
        <title>A chromosome-level genome assembly of the Chinese tupelo Nyssa sinensis.</title>
        <authorList>
            <person name="Yang X."/>
            <person name="Kang M."/>
            <person name="Yang Y."/>
            <person name="Xiong H."/>
            <person name="Wang M."/>
            <person name="Zhang Z."/>
            <person name="Wang Z."/>
            <person name="Wu H."/>
            <person name="Ma T."/>
            <person name="Liu J."/>
            <person name="Xi Z."/>
        </authorList>
    </citation>
    <scope>NUCLEOTIDE SEQUENCE [LARGE SCALE GENOMIC DNA]</scope>
    <source>
        <strain evidence="2">J267</strain>
        <tissue evidence="2">Leaf</tissue>
    </source>
</reference>
<evidence type="ECO:0000256" key="1">
    <source>
        <dbReference type="SAM" id="MobiDB-lite"/>
    </source>
</evidence>
<evidence type="ECO:0000313" key="2">
    <source>
        <dbReference type="EMBL" id="KAA8518280.1"/>
    </source>
</evidence>
<dbReference type="OrthoDB" id="1036688at2759"/>
<dbReference type="AlphaFoldDB" id="A0A5J4ZI37"/>
<dbReference type="SUPFAM" id="SSF57889">
    <property type="entry name" value="Cysteine-rich domain"/>
    <property type="match status" value="1"/>
</dbReference>
<dbReference type="PANTHER" id="PTHR46288">
    <property type="entry name" value="PHORBOL-ESTER/DAG-TYPE DOMAIN-CONTAINING PROTEIN"/>
    <property type="match status" value="1"/>
</dbReference>
<protein>
    <submittedName>
        <fullName evidence="2">Uncharacterized protein</fullName>
    </submittedName>
</protein>
<organism evidence="2 3">
    <name type="scientific">Nyssa sinensis</name>
    <dbReference type="NCBI Taxonomy" id="561372"/>
    <lineage>
        <taxon>Eukaryota</taxon>
        <taxon>Viridiplantae</taxon>
        <taxon>Streptophyta</taxon>
        <taxon>Embryophyta</taxon>
        <taxon>Tracheophyta</taxon>
        <taxon>Spermatophyta</taxon>
        <taxon>Magnoliopsida</taxon>
        <taxon>eudicotyledons</taxon>
        <taxon>Gunneridae</taxon>
        <taxon>Pentapetalae</taxon>
        <taxon>asterids</taxon>
        <taxon>Cornales</taxon>
        <taxon>Nyssaceae</taxon>
        <taxon>Nyssa</taxon>
    </lineage>
</organism>
<dbReference type="PANTHER" id="PTHR46288:SF68">
    <property type="entry name" value="DC1 DOMAIN-CONTAINING PROTEIN"/>
    <property type="match status" value="1"/>
</dbReference>
<feature type="region of interest" description="Disordered" evidence="1">
    <location>
        <begin position="146"/>
        <end position="165"/>
    </location>
</feature>
<evidence type="ECO:0000313" key="3">
    <source>
        <dbReference type="Proteomes" id="UP000325577"/>
    </source>
</evidence>
<dbReference type="InterPro" id="IPR046349">
    <property type="entry name" value="C1-like_sf"/>
</dbReference>